<dbReference type="Proteomes" id="UP000515165">
    <property type="component" value="Chromosome X"/>
</dbReference>
<reference evidence="3 4" key="1">
    <citation type="submission" date="2025-04" db="UniProtKB">
        <authorList>
            <consortium name="RefSeq"/>
        </authorList>
    </citation>
    <scope>IDENTIFICATION</scope>
    <source>
        <tissue evidence="3 4">Blood</tissue>
    </source>
</reference>
<dbReference type="KEGG" id="zca:113930168"/>
<accession>A0A6P9FH15</accession>
<evidence type="ECO:0000313" key="4">
    <source>
        <dbReference type="RefSeq" id="XP_035581357.1"/>
    </source>
</evidence>
<feature type="region of interest" description="Disordered" evidence="1">
    <location>
        <begin position="119"/>
        <end position="236"/>
    </location>
</feature>
<dbReference type="GeneID" id="118356481"/>
<proteinExistence type="predicted"/>
<dbReference type="KEGG" id="zca:118356481"/>
<evidence type="ECO:0000256" key="1">
    <source>
        <dbReference type="SAM" id="MobiDB-lite"/>
    </source>
</evidence>
<dbReference type="RefSeq" id="XP_035581243.1">
    <property type="nucleotide sequence ID" value="XM_035725350.1"/>
</dbReference>
<name>A0A6P9FH15_ZALCA</name>
<organism evidence="2 3">
    <name type="scientific">Zalophus californianus</name>
    <name type="common">California sealion</name>
    <dbReference type="NCBI Taxonomy" id="9704"/>
    <lineage>
        <taxon>Eukaryota</taxon>
        <taxon>Metazoa</taxon>
        <taxon>Chordata</taxon>
        <taxon>Craniata</taxon>
        <taxon>Vertebrata</taxon>
        <taxon>Euteleostomi</taxon>
        <taxon>Mammalia</taxon>
        <taxon>Eutheria</taxon>
        <taxon>Laurasiatheria</taxon>
        <taxon>Carnivora</taxon>
        <taxon>Caniformia</taxon>
        <taxon>Pinnipedia</taxon>
        <taxon>Otariidae</taxon>
        <taxon>Zalophus</taxon>
    </lineage>
</organism>
<protein>
    <submittedName>
        <fullName evidence="4">Uncharacterized protein LOC113930168</fullName>
    </submittedName>
    <submittedName>
        <fullName evidence="3">Uncharacterized protein LOC118356481</fullName>
    </submittedName>
</protein>
<evidence type="ECO:0000313" key="2">
    <source>
        <dbReference type="Proteomes" id="UP000515165"/>
    </source>
</evidence>
<dbReference type="RefSeq" id="XP_035581357.1">
    <property type="nucleotide sequence ID" value="XM_035725464.1"/>
</dbReference>
<dbReference type="AlphaFoldDB" id="A0A6P9FH15"/>
<sequence length="236" mass="24839">MLPPSRGGTPEPLLAHEGATRSRIREIADAWAHRTRCGATTQTWGTGGDILGAPAKLVPRAGVVLATRRAVCASVNNPIGQQVHSLGSAGAPLSPRVPVDKNPCPFSAADLERLHARTAGHRHGLAEGRRAAGSRRPSDAGPSASGAWGKGRTESPAPALKGVPSRGTLAEAGRRTQDPPAGMPSPRLLHPKGRHRTQLAEHQPLHGRLPLLREPRTAPSITCTDPIPRAKQTRRA</sequence>
<gene>
    <name evidence="3" type="primary">LOC118356481</name>
    <name evidence="4" type="synonym">LOC113930168</name>
</gene>
<evidence type="ECO:0000313" key="3">
    <source>
        <dbReference type="RefSeq" id="XP_035581243.1"/>
    </source>
</evidence>
<keyword evidence="2" id="KW-1185">Reference proteome</keyword>